<dbReference type="Proteomes" id="UP001172457">
    <property type="component" value="Chromosome 3"/>
</dbReference>
<dbReference type="CDD" id="cd00834">
    <property type="entry name" value="KAS_I_II"/>
    <property type="match status" value="1"/>
</dbReference>
<dbReference type="EMBL" id="JARYMX010000003">
    <property type="protein sequence ID" value="KAJ9558314.1"/>
    <property type="molecule type" value="Genomic_DNA"/>
</dbReference>
<reference evidence="6" key="1">
    <citation type="submission" date="2023-03" db="EMBL/GenBank/DDBJ databases">
        <title>Chromosome-scale reference genome and RAD-based genetic map of yellow starthistle (Centaurea solstitialis) reveal putative structural variation and QTLs associated with invader traits.</title>
        <authorList>
            <person name="Reatini B."/>
            <person name="Cang F.A."/>
            <person name="Jiang Q."/>
            <person name="Mckibben M.T.W."/>
            <person name="Barker M.S."/>
            <person name="Rieseberg L.H."/>
            <person name="Dlugosch K.M."/>
        </authorList>
    </citation>
    <scope>NUCLEOTIDE SEQUENCE</scope>
    <source>
        <strain evidence="6">CAN-66</strain>
        <tissue evidence="6">Leaf</tissue>
    </source>
</reference>
<evidence type="ECO:0000256" key="3">
    <source>
        <dbReference type="ARBA" id="ARBA00022679"/>
    </source>
</evidence>
<dbReference type="SUPFAM" id="SSF53901">
    <property type="entry name" value="Thiolase-like"/>
    <property type="match status" value="2"/>
</dbReference>
<dbReference type="SMART" id="SM00825">
    <property type="entry name" value="PKS_KS"/>
    <property type="match status" value="1"/>
</dbReference>
<evidence type="ECO:0000259" key="5">
    <source>
        <dbReference type="PROSITE" id="PS52004"/>
    </source>
</evidence>
<dbReference type="PROSITE" id="PS00606">
    <property type="entry name" value="KS3_1"/>
    <property type="match status" value="1"/>
</dbReference>
<dbReference type="GO" id="GO:0004315">
    <property type="term" value="F:3-oxoacyl-[acyl-carrier-protein] synthase activity"/>
    <property type="evidence" value="ECO:0007669"/>
    <property type="project" value="UniProtKB-EC"/>
</dbReference>
<dbReference type="InterPro" id="IPR014031">
    <property type="entry name" value="Ketoacyl_synth_C"/>
</dbReference>
<dbReference type="PANTHER" id="PTHR11712:SF357">
    <property type="entry name" value="3-OXOACYL-[ACYL-CARRIER-PROTEIN] SYNTHASE"/>
    <property type="match status" value="1"/>
</dbReference>
<feature type="domain" description="Ketosynthase family 3 (KS3)" evidence="5">
    <location>
        <begin position="1"/>
        <end position="375"/>
    </location>
</feature>
<protein>
    <recommendedName>
        <fullName evidence="2">beta-ketoacyl-[acyl-carrier-protein] synthase I</fullName>
        <ecNumber evidence="2">2.3.1.41</ecNumber>
    </recommendedName>
</protein>
<organism evidence="6 7">
    <name type="scientific">Centaurea solstitialis</name>
    <name type="common">yellow star-thistle</name>
    <dbReference type="NCBI Taxonomy" id="347529"/>
    <lineage>
        <taxon>Eukaryota</taxon>
        <taxon>Viridiplantae</taxon>
        <taxon>Streptophyta</taxon>
        <taxon>Embryophyta</taxon>
        <taxon>Tracheophyta</taxon>
        <taxon>Spermatophyta</taxon>
        <taxon>Magnoliopsida</taxon>
        <taxon>eudicotyledons</taxon>
        <taxon>Gunneridae</taxon>
        <taxon>Pentapetalae</taxon>
        <taxon>asterids</taxon>
        <taxon>campanulids</taxon>
        <taxon>Asterales</taxon>
        <taxon>Asteraceae</taxon>
        <taxon>Carduoideae</taxon>
        <taxon>Cardueae</taxon>
        <taxon>Centaureinae</taxon>
        <taxon>Centaurea</taxon>
    </lineage>
</organism>
<dbReference type="FunFam" id="3.40.47.10:FF:000018">
    <property type="entry name" value="3-oxoacyl-[acyl-carrier-protein] synthase 2"/>
    <property type="match status" value="1"/>
</dbReference>
<dbReference type="EC" id="2.3.1.41" evidence="2"/>
<dbReference type="PROSITE" id="PS52004">
    <property type="entry name" value="KS3_2"/>
    <property type="match status" value="1"/>
</dbReference>
<dbReference type="InterPro" id="IPR000794">
    <property type="entry name" value="Beta-ketoacyl_synthase"/>
</dbReference>
<proteinExistence type="inferred from homology"/>
<dbReference type="Pfam" id="PF02801">
    <property type="entry name" value="Ketoacyl-synt_C"/>
    <property type="match status" value="1"/>
</dbReference>
<accession>A0AA38TCA1</accession>
<comment type="caution">
    <text evidence="6">The sequence shown here is derived from an EMBL/GenBank/DDBJ whole genome shotgun (WGS) entry which is preliminary data.</text>
</comment>
<evidence type="ECO:0000256" key="1">
    <source>
        <dbReference type="ARBA" id="ARBA00008467"/>
    </source>
</evidence>
<dbReference type="InterPro" id="IPR020841">
    <property type="entry name" value="PKS_Beta-ketoAc_synthase_dom"/>
</dbReference>
<keyword evidence="7" id="KW-1185">Reference proteome</keyword>
<evidence type="ECO:0000313" key="7">
    <source>
        <dbReference type="Proteomes" id="UP001172457"/>
    </source>
</evidence>
<dbReference type="PANTHER" id="PTHR11712">
    <property type="entry name" value="POLYKETIDE SYNTHASE-RELATED"/>
    <property type="match status" value="1"/>
</dbReference>
<gene>
    <name evidence="6" type="ORF">OSB04_012928</name>
</gene>
<dbReference type="Gene3D" id="3.40.47.10">
    <property type="match status" value="2"/>
</dbReference>
<name>A0AA38TCA1_9ASTR</name>
<dbReference type="InterPro" id="IPR016039">
    <property type="entry name" value="Thiolase-like"/>
</dbReference>
<dbReference type="Pfam" id="PF00109">
    <property type="entry name" value="ketoacyl-synt"/>
    <property type="match status" value="1"/>
</dbReference>
<sequence>MGLVSVFGNNVDTYYDRLLAGENGITLIDKFDASMFPTRFGGQICGFDSDGYIDAKTNRRLDDCQRYCIVAGKRALKDAALGGDEGSKIGKERAGVLVGTSMGGVSVFADGLECLIKRGHRKVTPFTAPNMLPSMGSTMLAMDIGFMGTNYAISAACATSNFCFYAAANHIREGKADLMIAGGVEAPIIPYGIACYSACGALSKRNNDYKTASRPWDKDRDGFLGEGAGVLVMESLEHAMKRDAPILVEYLGGATNCDAYHITSPRSDGLWVSSCIRSSLVDAGVSVEEVNYINGHATSTLVGDVAEIKALKNVFKKIAGIKINATKLVSEPNRSCAMPPHDPIQTNLGVKINVEVDHVNDIGLPQYDEAEYTEDDVSYVLIWQQTCLSPLMQDSFSSMATVQGKIRHFIVDFYSRNNVLVESTITIDHHKSHKLATGKISLDKIIEKDNPLVSSRTNVLPQAEDDTLRQECNFIAYAKHQNPLKASKIRMTGGEFKKVVLGKNIHFSKWKRRLLKIFLKIKQTRGRVFFKRGRMMQEIQNMIIGLN</sequence>
<dbReference type="GO" id="GO:0006633">
    <property type="term" value="P:fatty acid biosynthetic process"/>
    <property type="evidence" value="ECO:0007669"/>
    <property type="project" value="InterPro"/>
</dbReference>
<dbReference type="InterPro" id="IPR014030">
    <property type="entry name" value="Ketoacyl_synth_N"/>
</dbReference>
<evidence type="ECO:0000313" key="6">
    <source>
        <dbReference type="EMBL" id="KAJ9558314.1"/>
    </source>
</evidence>
<dbReference type="InterPro" id="IPR018201">
    <property type="entry name" value="Ketoacyl_synth_AS"/>
</dbReference>
<keyword evidence="3 4" id="KW-0808">Transferase</keyword>
<comment type="similarity">
    <text evidence="1 4">Belongs to the thiolase-like superfamily. Beta-ketoacyl-ACP synthases family.</text>
</comment>
<dbReference type="AlphaFoldDB" id="A0AA38TCA1"/>
<evidence type="ECO:0000256" key="2">
    <source>
        <dbReference type="ARBA" id="ARBA00013191"/>
    </source>
</evidence>
<dbReference type="GO" id="GO:0005739">
    <property type="term" value="C:mitochondrion"/>
    <property type="evidence" value="ECO:0007669"/>
    <property type="project" value="TreeGrafter"/>
</dbReference>
<evidence type="ECO:0000256" key="4">
    <source>
        <dbReference type="RuleBase" id="RU003694"/>
    </source>
</evidence>